<dbReference type="AlphaFoldDB" id="A0A9W4I3Z2"/>
<evidence type="ECO:0000313" key="1">
    <source>
        <dbReference type="EMBL" id="CAG8217649.1"/>
    </source>
</evidence>
<dbReference type="EMBL" id="CAJVPD010000001">
    <property type="protein sequence ID" value="CAG8217649.1"/>
    <property type="molecule type" value="Genomic_DNA"/>
</dbReference>
<name>A0A9W4I3Z2_9EURO</name>
<proteinExistence type="predicted"/>
<accession>A0A9W4I3Z2</accession>
<evidence type="ECO:0000313" key="2">
    <source>
        <dbReference type="Proteomes" id="UP001152592"/>
    </source>
</evidence>
<dbReference type="OrthoDB" id="10251113at2759"/>
<reference evidence="1" key="1">
    <citation type="submission" date="2021-07" db="EMBL/GenBank/DDBJ databases">
        <authorList>
            <person name="Branca A.L. A."/>
        </authorList>
    </citation>
    <scope>NUCLEOTIDE SEQUENCE</scope>
</reference>
<dbReference type="Proteomes" id="UP001152592">
    <property type="component" value="Unassembled WGS sequence"/>
</dbReference>
<comment type="caution">
    <text evidence="1">The sequence shown here is derived from an EMBL/GenBank/DDBJ whole genome shotgun (WGS) entry which is preliminary data.</text>
</comment>
<protein>
    <submittedName>
        <fullName evidence="1">Uncharacterized protein</fullName>
    </submittedName>
</protein>
<sequence>MHMYSASCTAQLRSPMFRSSFPPFSSLRSTRSARTARYFHRVATDFVTHDAGGNLVTRKVPVIIGNPGETYVLIEQGVGSALRAASPFTLASAASAEDRCKLTFFHDSQHFGFGKLSLCESFMQPMLTICFSLLGSSSYPRLYVPSQIPRQTELNTSPATLFLGGKMHEIVLDGTLDGTIQSQILFLSRILIHNAYVANFAENASASGRNLESVLRQLKDM</sequence>
<organism evidence="1 2">
    <name type="scientific">Penicillium salamii</name>
    <dbReference type="NCBI Taxonomy" id="1612424"/>
    <lineage>
        <taxon>Eukaryota</taxon>
        <taxon>Fungi</taxon>
        <taxon>Dikarya</taxon>
        <taxon>Ascomycota</taxon>
        <taxon>Pezizomycotina</taxon>
        <taxon>Eurotiomycetes</taxon>
        <taxon>Eurotiomycetidae</taxon>
        <taxon>Eurotiales</taxon>
        <taxon>Aspergillaceae</taxon>
        <taxon>Penicillium</taxon>
    </lineage>
</organism>
<gene>
    <name evidence="1" type="ORF">PSALAMII_LOCUS2</name>
</gene>